<protein>
    <submittedName>
        <fullName evidence="1">3-methyladenine DNA glycosylase AlkD</fullName>
    </submittedName>
</protein>
<dbReference type="PANTHER" id="PTHR34070">
    <property type="entry name" value="ARMADILLO-TYPE FOLD"/>
    <property type="match status" value="1"/>
</dbReference>
<proteinExistence type="predicted"/>
<evidence type="ECO:0000313" key="2">
    <source>
        <dbReference type="Proteomes" id="UP000184432"/>
    </source>
</evidence>
<gene>
    <name evidence="1" type="ORF">SAMN04488508_11523</name>
</gene>
<dbReference type="EMBL" id="FQYP01000015">
    <property type="protein sequence ID" value="SHJ68756.1"/>
    <property type="molecule type" value="Genomic_DNA"/>
</dbReference>
<organism evidence="1 2">
    <name type="scientific">Aquimarina spongiae</name>
    <dbReference type="NCBI Taxonomy" id="570521"/>
    <lineage>
        <taxon>Bacteria</taxon>
        <taxon>Pseudomonadati</taxon>
        <taxon>Bacteroidota</taxon>
        <taxon>Flavobacteriia</taxon>
        <taxon>Flavobacteriales</taxon>
        <taxon>Flavobacteriaceae</taxon>
        <taxon>Aquimarina</taxon>
    </lineage>
</organism>
<dbReference type="OrthoDB" id="9775346at2"/>
<evidence type="ECO:0000313" key="1">
    <source>
        <dbReference type="EMBL" id="SHJ68756.1"/>
    </source>
</evidence>
<reference evidence="2" key="1">
    <citation type="submission" date="2016-11" db="EMBL/GenBank/DDBJ databases">
        <authorList>
            <person name="Varghese N."/>
            <person name="Submissions S."/>
        </authorList>
    </citation>
    <scope>NUCLEOTIDE SEQUENCE [LARGE SCALE GENOMIC DNA]</scope>
    <source>
        <strain evidence="2">DSM 22623</strain>
    </source>
</reference>
<dbReference type="PANTHER" id="PTHR34070:SF1">
    <property type="entry name" value="DNA ALKYLATION REPAIR PROTEIN"/>
    <property type="match status" value="1"/>
</dbReference>
<dbReference type="AlphaFoldDB" id="A0A1M6LC44"/>
<dbReference type="InterPro" id="IPR016024">
    <property type="entry name" value="ARM-type_fold"/>
</dbReference>
<keyword evidence="2" id="KW-1185">Reference proteome</keyword>
<dbReference type="Pfam" id="PF08713">
    <property type="entry name" value="DNA_alkylation"/>
    <property type="match status" value="1"/>
</dbReference>
<dbReference type="STRING" id="570521.SAMN04488508_11523"/>
<dbReference type="InterPro" id="IPR014825">
    <property type="entry name" value="DNA_alkylation"/>
</dbReference>
<dbReference type="CDD" id="cd07064">
    <property type="entry name" value="AlkD_like_1"/>
    <property type="match status" value="1"/>
</dbReference>
<accession>A0A1M6LC44</accession>
<sequence>MDFLSTLQSKLQERSDPNNAIAMKAYMKNRFRFYGVKAPIRKAILKETLISFKGSITPENCSELVLQLYAMEERELHLCAIELVDQTLKKKYRKEDIVLIEKLITTHSWWDTVDFIAKHILGNYLLQFPDEIATVIPEFARSEHMWLNRSAILFQLGYKEQTDKTLLFSLCEAHKSSNEFFIKKAIGWALREYSKVNPTDVQDFVSKTVLKPLSTKEALRRIQG</sequence>
<dbReference type="Proteomes" id="UP000184432">
    <property type="component" value="Unassembled WGS sequence"/>
</dbReference>
<dbReference type="Gene3D" id="1.20.1660.10">
    <property type="entry name" value="Hypothetical protein (EF3068)"/>
    <property type="match status" value="1"/>
</dbReference>
<dbReference type="Gene3D" id="1.25.40.290">
    <property type="entry name" value="ARM repeat domains"/>
    <property type="match status" value="1"/>
</dbReference>
<name>A0A1M6LC44_9FLAO</name>
<dbReference type="SUPFAM" id="SSF48371">
    <property type="entry name" value="ARM repeat"/>
    <property type="match status" value="1"/>
</dbReference>